<dbReference type="AlphaFoldDB" id="A0A6M3XMC4"/>
<organism evidence="1">
    <name type="scientific">viral metagenome</name>
    <dbReference type="NCBI Taxonomy" id="1070528"/>
    <lineage>
        <taxon>unclassified sequences</taxon>
        <taxon>metagenomes</taxon>
        <taxon>organismal metagenomes</taxon>
    </lineage>
</organism>
<name>A0A6M3XMC4_9ZZZZ</name>
<protein>
    <submittedName>
        <fullName evidence="1">Uncharacterized protein</fullName>
    </submittedName>
</protein>
<reference evidence="1" key="1">
    <citation type="submission" date="2020-03" db="EMBL/GenBank/DDBJ databases">
        <title>The deep terrestrial virosphere.</title>
        <authorList>
            <person name="Holmfeldt K."/>
            <person name="Nilsson E."/>
            <person name="Simone D."/>
            <person name="Lopez-Fernandez M."/>
            <person name="Wu X."/>
            <person name="de Brujin I."/>
            <person name="Lundin D."/>
            <person name="Andersson A."/>
            <person name="Bertilsson S."/>
            <person name="Dopson M."/>
        </authorList>
    </citation>
    <scope>NUCLEOTIDE SEQUENCE</scope>
    <source>
        <strain evidence="1">TM448B01452</strain>
    </source>
</reference>
<proteinExistence type="predicted"/>
<accession>A0A6M3XMC4</accession>
<gene>
    <name evidence="1" type="ORF">TM448B01452_0008</name>
</gene>
<dbReference type="EMBL" id="MT144761">
    <property type="protein sequence ID" value="QJH98971.1"/>
    <property type="molecule type" value="Genomic_DNA"/>
</dbReference>
<evidence type="ECO:0000313" key="1">
    <source>
        <dbReference type="EMBL" id="QJH98971.1"/>
    </source>
</evidence>
<sequence length="315" mass="36770">MSSEERSRKALSKDEIKRLDYELRHKNESDFLPWLEERKGDIQFAPDDFIQRVELAFNKVGVKENFPEWFTDLLKGEGATTKEETTLHLTAEESKAPAIVKELSKSEIPKPPESQDVIYLSELEISLERRINTLDFMLVPDPDAPIETHQGPWIERCLGRDPESRKMRVVKIRAKRVEVEPWMVMQYLGSVVSDHQSVHTNSLVFKGTRHGYVFDRFYVDPRNGKRYERCCLLTDRVHQSGLMYEKAVDKRTRKAYARIRRIRGAMGQPLDDPMYRIIGYKEADYRDLKRLYERHLLSGPNEALAEDIGLKMLIG</sequence>